<dbReference type="SUPFAM" id="SSF53850">
    <property type="entry name" value="Periplasmic binding protein-like II"/>
    <property type="match status" value="1"/>
</dbReference>
<dbReference type="Gene3D" id="3.40.190.10">
    <property type="entry name" value="Periplasmic binding protein-like II"/>
    <property type="match status" value="1"/>
</dbReference>
<proteinExistence type="inferred from homology"/>
<evidence type="ECO:0008006" key="5">
    <source>
        <dbReference type="Google" id="ProtNLM"/>
    </source>
</evidence>
<accession>A0A0H1RDL3</accession>
<dbReference type="Pfam" id="PF03401">
    <property type="entry name" value="TctC"/>
    <property type="match status" value="1"/>
</dbReference>
<dbReference type="PIRSF" id="PIRSF017082">
    <property type="entry name" value="YflP"/>
    <property type="match status" value="1"/>
</dbReference>
<gene>
    <name evidence="3" type="ORF">AA309_24370</name>
</gene>
<dbReference type="InterPro" id="IPR042100">
    <property type="entry name" value="Bug_dom1"/>
</dbReference>
<dbReference type="InterPro" id="IPR005064">
    <property type="entry name" value="BUG"/>
</dbReference>
<name>A0A0H1RDL3_9HYPH</name>
<protein>
    <recommendedName>
        <fullName evidence="5">ABC transporter substrate-binding protein</fullName>
    </recommendedName>
</protein>
<reference evidence="3 4" key="1">
    <citation type="submission" date="2015-05" db="EMBL/GenBank/DDBJ databases">
        <title>Draft genome sequence of Microvirga vignae strain BR3299, a novel nitrogen fixing bacteria isolated from Brazil semi-aired region.</title>
        <authorList>
            <person name="Zilli J.E."/>
            <person name="Passos S.R."/>
            <person name="Leite J."/>
            <person name="Baldani J.I."/>
            <person name="Xavier G.R."/>
            <person name="Rumjaneck N.G."/>
            <person name="Simoes-Araujo J.L."/>
        </authorList>
    </citation>
    <scope>NUCLEOTIDE SEQUENCE [LARGE SCALE GENOMIC DNA]</scope>
    <source>
        <strain evidence="3 4">BR3299</strain>
    </source>
</reference>
<dbReference type="STRING" id="1225564.AA309_24370"/>
<dbReference type="PATRIC" id="fig|1225564.3.peg.6344"/>
<dbReference type="PANTHER" id="PTHR42928">
    <property type="entry name" value="TRICARBOXYLATE-BINDING PROTEIN"/>
    <property type="match status" value="1"/>
</dbReference>
<dbReference type="EMBL" id="LCYG01000070">
    <property type="protein sequence ID" value="KLK90687.1"/>
    <property type="molecule type" value="Genomic_DNA"/>
</dbReference>
<dbReference type="RefSeq" id="WP_047191631.1">
    <property type="nucleotide sequence ID" value="NZ_LCYG01000070.1"/>
</dbReference>
<dbReference type="AlphaFoldDB" id="A0A0H1RDL3"/>
<dbReference type="Gene3D" id="3.40.190.150">
    <property type="entry name" value="Bordetella uptake gene, domain 1"/>
    <property type="match status" value="1"/>
</dbReference>
<keyword evidence="4" id="KW-1185">Reference proteome</keyword>
<evidence type="ECO:0000256" key="2">
    <source>
        <dbReference type="SAM" id="SignalP"/>
    </source>
</evidence>
<evidence type="ECO:0000313" key="4">
    <source>
        <dbReference type="Proteomes" id="UP000035489"/>
    </source>
</evidence>
<evidence type="ECO:0000256" key="1">
    <source>
        <dbReference type="ARBA" id="ARBA00006987"/>
    </source>
</evidence>
<keyword evidence="2" id="KW-0732">Signal</keyword>
<sequence length="323" mass="33573">MKRLFATALMAAATMLSGPSMAQGNYPNKPVTILVPAAAGGPSDTVARLVAEAMRVDLGQQVLIENVGGAGGSLGAGRVAKANPDGYTLLLYHIGVATFGPLYPDLPYKPGEAFDSVGLVTDVPMTLVGRKDLAAADVTALFTWLKGEGKGATFGTAGVGAVSDLCGRLLTDAAGIELTVVPYKGTGPAMNDLVGGQIDLMCDQTTNTANQIKAGEIKPYAVTTKERIAILPQVPTLAETSVKDFEISAWHAIWAPKGTPEAIRQKLAASLQKALKDPKVIERFAALGTAPVSADMATPAALDKRFQSELARWGKLLANASTK</sequence>
<organism evidence="3 4">
    <name type="scientific">Microvirga vignae</name>
    <dbReference type="NCBI Taxonomy" id="1225564"/>
    <lineage>
        <taxon>Bacteria</taxon>
        <taxon>Pseudomonadati</taxon>
        <taxon>Pseudomonadota</taxon>
        <taxon>Alphaproteobacteria</taxon>
        <taxon>Hyphomicrobiales</taxon>
        <taxon>Methylobacteriaceae</taxon>
        <taxon>Microvirga</taxon>
    </lineage>
</organism>
<dbReference type="Proteomes" id="UP000035489">
    <property type="component" value="Unassembled WGS sequence"/>
</dbReference>
<comment type="similarity">
    <text evidence="1">Belongs to the UPF0065 (bug) family.</text>
</comment>
<evidence type="ECO:0000313" key="3">
    <source>
        <dbReference type="EMBL" id="KLK90687.1"/>
    </source>
</evidence>
<feature type="signal peptide" evidence="2">
    <location>
        <begin position="1"/>
        <end position="22"/>
    </location>
</feature>
<feature type="chain" id="PRO_5002592989" description="ABC transporter substrate-binding protein" evidence="2">
    <location>
        <begin position="23"/>
        <end position="323"/>
    </location>
</feature>
<dbReference type="OrthoDB" id="8443386at2"/>
<dbReference type="PANTHER" id="PTHR42928:SF5">
    <property type="entry name" value="BLR1237 PROTEIN"/>
    <property type="match status" value="1"/>
</dbReference>
<comment type="caution">
    <text evidence="3">The sequence shown here is derived from an EMBL/GenBank/DDBJ whole genome shotgun (WGS) entry which is preliminary data.</text>
</comment>